<accession>D1AQY2</accession>
<evidence type="ECO:0000313" key="2">
    <source>
        <dbReference type="Proteomes" id="UP000000845"/>
    </source>
</evidence>
<organism evidence="1 2">
    <name type="scientific">Sebaldella termitidis (strain ATCC 33386 / NCTC 11300)</name>
    <dbReference type="NCBI Taxonomy" id="526218"/>
    <lineage>
        <taxon>Bacteria</taxon>
        <taxon>Fusobacteriati</taxon>
        <taxon>Fusobacteriota</taxon>
        <taxon>Fusobacteriia</taxon>
        <taxon>Fusobacteriales</taxon>
        <taxon>Leptotrichiaceae</taxon>
        <taxon>Sebaldella</taxon>
    </lineage>
</organism>
<dbReference type="Proteomes" id="UP000000845">
    <property type="component" value="Chromosome"/>
</dbReference>
<dbReference type="STRING" id="526218.Sterm_0798"/>
<dbReference type="HOGENOM" id="CLU_2540674_0_0_0"/>
<dbReference type="eggNOG" id="ENOG5033PA4">
    <property type="taxonomic scope" value="Bacteria"/>
</dbReference>
<dbReference type="EMBL" id="CP001739">
    <property type="protein sequence ID" value="ACZ07670.1"/>
    <property type="molecule type" value="Genomic_DNA"/>
</dbReference>
<dbReference type="AlphaFoldDB" id="D1AQY2"/>
<dbReference type="KEGG" id="str:Sterm_0798"/>
<reference evidence="1 2" key="2">
    <citation type="journal article" date="2010" name="Stand. Genomic Sci.">
        <title>Complete genome sequence of Sebaldella termitidis type strain (NCTC 11300).</title>
        <authorList>
            <person name="Harmon-Smith M."/>
            <person name="Celia L."/>
            <person name="Chertkov O."/>
            <person name="Lapidus A."/>
            <person name="Copeland A."/>
            <person name="Glavina Del Rio T."/>
            <person name="Nolan M."/>
            <person name="Lucas S."/>
            <person name="Tice H."/>
            <person name="Cheng J.F."/>
            <person name="Han C."/>
            <person name="Detter J.C."/>
            <person name="Bruce D."/>
            <person name="Goodwin L."/>
            <person name="Pitluck S."/>
            <person name="Pati A."/>
            <person name="Liolios K."/>
            <person name="Ivanova N."/>
            <person name="Mavromatis K."/>
            <person name="Mikhailova N."/>
            <person name="Chen A."/>
            <person name="Palaniappan K."/>
            <person name="Land M."/>
            <person name="Hauser L."/>
            <person name="Chang Y.J."/>
            <person name="Jeffries C.D."/>
            <person name="Brettin T."/>
            <person name="Goker M."/>
            <person name="Beck B."/>
            <person name="Bristow J."/>
            <person name="Eisen J.A."/>
            <person name="Markowitz V."/>
            <person name="Hugenholtz P."/>
            <person name="Kyrpides N.C."/>
            <person name="Klenk H.P."/>
            <person name="Chen F."/>
        </authorList>
    </citation>
    <scope>NUCLEOTIDE SEQUENCE [LARGE SCALE GENOMIC DNA]</scope>
    <source>
        <strain evidence="2">ATCC 33386 / NCTC 11300</strain>
    </source>
</reference>
<protein>
    <submittedName>
        <fullName evidence="1">Uncharacterized protein</fullName>
    </submittedName>
</protein>
<keyword evidence="2" id="KW-1185">Reference proteome</keyword>
<name>D1AQY2_SEBTE</name>
<proteinExistence type="predicted"/>
<reference evidence="2" key="1">
    <citation type="submission" date="2009-09" db="EMBL/GenBank/DDBJ databases">
        <title>The complete chromosome of Sebaldella termitidis ATCC 33386.</title>
        <authorList>
            <consortium name="US DOE Joint Genome Institute (JGI-PGF)"/>
            <person name="Lucas S."/>
            <person name="Copeland A."/>
            <person name="Lapidus A."/>
            <person name="Glavina del Rio T."/>
            <person name="Dalin E."/>
            <person name="Tice H."/>
            <person name="Bruce D."/>
            <person name="Goodwin L."/>
            <person name="Pitluck S."/>
            <person name="Kyrpides N."/>
            <person name="Mavromatis K."/>
            <person name="Ivanova N."/>
            <person name="Mikhailova N."/>
            <person name="Sims D."/>
            <person name="Meincke L."/>
            <person name="Brettin T."/>
            <person name="Detter J.C."/>
            <person name="Han C."/>
            <person name="Larimer F."/>
            <person name="Land M."/>
            <person name="Hauser L."/>
            <person name="Markowitz V."/>
            <person name="Cheng J.F."/>
            <person name="Hugenholtz P."/>
            <person name="Woyke T."/>
            <person name="Wu D."/>
            <person name="Eisen J.A."/>
        </authorList>
    </citation>
    <scope>NUCLEOTIDE SEQUENCE [LARGE SCALE GENOMIC DNA]</scope>
    <source>
        <strain evidence="2">ATCC 33386 / NCTC 11300</strain>
    </source>
</reference>
<gene>
    <name evidence="1" type="ordered locus">Sterm_0798</name>
</gene>
<evidence type="ECO:0000313" key="1">
    <source>
        <dbReference type="EMBL" id="ACZ07670.1"/>
    </source>
</evidence>
<sequence length="83" mass="9843">MQQLTKEEREVLKEKYSDGYRFVARDGDGEVYAHSSKPVKGGLDWDGEGYYDWISDYVYSDFKFIKWEDDEPYEIEKLLEGAK</sequence>
<dbReference type="RefSeq" id="WP_012860266.1">
    <property type="nucleotide sequence ID" value="NC_013517.1"/>
</dbReference>